<dbReference type="eggNOG" id="ENOG502R562">
    <property type="taxonomic scope" value="Eukaryota"/>
</dbReference>
<dbReference type="PANTHER" id="PTHR36478:SF22">
    <property type="entry name" value="OS04G0616900 PROTEIN"/>
    <property type="match status" value="1"/>
</dbReference>
<reference evidence="2" key="2">
    <citation type="submission" date="2013-12" db="EMBL/GenBank/DDBJ databases">
        <authorList>
            <person name="Yu Y."/>
            <person name="Lee S."/>
            <person name="de Baynast K."/>
            <person name="Wissotski M."/>
            <person name="Liu L."/>
            <person name="Talag J."/>
            <person name="Goicoechea J."/>
            <person name="Angelova A."/>
            <person name="Jetty R."/>
            <person name="Kudrna D."/>
            <person name="Golser W."/>
            <person name="Rivera L."/>
            <person name="Zhang J."/>
            <person name="Wing R."/>
        </authorList>
    </citation>
    <scope>NUCLEOTIDE SEQUENCE</scope>
</reference>
<dbReference type="AlphaFoldDB" id="A0A0D9XDQ1"/>
<reference evidence="1" key="3">
    <citation type="submission" date="2015-04" db="UniProtKB">
        <authorList>
            <consortium name="EnsemblPlants"/>
        </authorList>
    </citation>
    <scope>IDENTIFICATION</scope>
</reference>
<dbReference type="Proteomes" id="UP000032180">
    <property type="component" value="Chromosome 9"/>
</dbReference>
<evidence type="ECO:0000313" key="1">
    <source>
        <dbReference type="EnsemblPlants" id="LPERR09G07090.1"/>
    </source>
</evidence>
<organism evidence="1 2">
    <name type="scientific">Leersia perrieri</name>
    <dbReference type="NCBI Taxonomy" id="77586"/>
    <lineage>
        <taxon>Eukaryota</taxon>
        <taxon>Viridiplantae</taxon>
        <taxon>Streptophyta</taxon>
        <taxon>Embryophyta</taxon>
        <taxon>Tracheophyta</taxon>
        <taxon>Spermatophyta</taxon>
        <taxon>Magnoliopsida</taxon>
        <taxon>Liliopsida</taxon>
        <taxon>Poales</taxon>
        <taxon>Poaceae</taxon>
        <taxon>BOP clade</taxon>
        <taxon>Oryzoideae</taxon>
        <taxon>Oryzeae</taxon>
        <taxon>Oryzinae</taxon>
        <taxon>Leersia</taxon>
    </lineage>
</organism>
<accession>A0A0D9XDQ1</accession>
<keyword evidence="2" id="KW-1185">Reference proteome</keyword>
<dbReference type="EnsemblPlants" id="LPERR09G07090.1">
    <property type="protein sequence ID" value="LPERR09G07090.1"/>
    <property type="gene ID" value="LPERR09G07090"/>
</dbReference>
<dbReference type="Gramene" id="LPERR09G07090.1">
    <property type="protein sequence ID" value="LPERR09G07090.1"/>
    <property type="gene ID" value="LPERR09G07090"/>
</dbReference>
<evidence type="ECO:0000313" key="2">
    <source>
        <dbReference type="Proteomes" id="UP000032180"/>
    </source>
</evidence>
<dbReference type="HOGENOM" id="CLU_947850_0_0_1"/>
<reference evidence="1 2" key="1">
    <citation type="submission" date="2012-08" db="EMBL/GenBank/DDBJ databases">
        <title>Oryza genome evolution.</title>
        <authorList>
            <person name="Wing R.A."/>
        </authorList>
    </citation>
    <scope>NUCLEOTIDE SEQUENCE</scope>
</reference>
<protein>
    <submittedName>
        <fullName evidence="1">Uncharacterized protein</fullName>
    </submittedName>
</protein>
<name>A0A0D9XDQ1_9ORYZ</name>
<proteinExistence type="predicted"/>
<sequence>MWWWFCCWCDGEIKAMWDINKMMEDGEDPQRCVSSLLLFCSAKGSPAAFFIAGFVSPLPEVQTEVEKKRERVILVANREEARRYVNCFLPRRGDQIGVEARTVLKFITYLIAIDDIAQGKRPVCHLSLLRFLLHRDSVEWQFLRIRAGMILEDLILKTPEFSHLLRLPRYPLNPQSTIPLWFSCRRRHQRKIIGRIPASLLAHRFLANKRCASPRKELDSCSKGIPGKKRSISSANEGIPGAPVLPCIGKNYGSANAVTEHLSQEDCYSESVASAEHPPTTGAFCPMKLVLLDL</sequence>
<dbReference type="PANTHER" id="PTHR36478">
    <property type="entry name" value="OS04G0614237 PROTEIN-RELATED"/>
    <property type="match status" value="1"/>
</dbReference>